<dbReference type="EMBL" id="BMAR01000009">
    <property type="protein sequence ID" value="GFR45006.1"/>
    <property type="molecule type" value="Genomic_DNA"/>
</dbReference>
<protein>
    <recommendedName>
        <fullName evidence="4">C-type lectin domain-containing protein</fullName>
    </recommendedName>
</protein>
<dbReference type="PRINTS" id="PR01217">
    <property type="entry name" value="PRICHEXTENSN"/>
</dbReference>
<feature type="compositionally biased region" description="Pro residues" evidence="1">
    <location>
        <begin position="658"/>
        <end position="858"/>
    </location>
</feature>
<dbReference type="Proteomes" id="UP001054857">
    <property type="component" value="Unassembled WGS sequence"/>
</dbReference>
<feature type="region of interest" description="Disordered" evidence="1">
    <location>
        <begin position="117"/>
        <end position="145"/>
    </location>
</feature>
<accession>A0AAD3HLI0</accession>
<feature type="compositionally biased region" description="Pro residues" evidence="1">
    <location>
        <begin position="1143"/>
        <end position="1161"/>
    </location>
</feature>
<proteinExistence type="predicted"/>
<feature type="compositionally biased region" description="Polar residues" evidence="1">
    <location>
        <begin position="117"/>
        <end position="126"/>
    </location>
</feature>
<evidence type="ECO:0000313" key="3">
    <source>
        <dbReference type="Proteomes" id="UP001054857"/>
    </source>
</evidence>
<evidence type="ECO:0000313" key="2">
    <source>
        <dbReference type="EMBL" id="GFR45006.1"/>
    </source>
</evidence>
<sequence length="1302" mass="131845">MTMLEQAKALSLRKRRAYLCILWLAQLSFINQISAHSRYELRLGCEGHPASSPYSDTGALVDTSGTLERNASLTVFDSAYSDSVTESLCRGASYHVQVSFPTARRRRVVLIASQGTLSGASESSPNRYVYDSPSPAASSGGPPVRPQGFTSELHVPCGAAGPSLQLTLLTPLLAPSSSHAPLLNASITLHLDDSCTATACTAAAAGLGRTAVAMAAAAGMRRTAIARRSAAEEAAGSAAVAGRRALAAVAKSPPPPPFLASTATTAAWRGTSQLALYSARAPFADAVTACAASAATLASASQWTLALEDMAASRGGPLGELLVQLMLQLYDSGEGAAWHVWIDGGGSGCGALQLDSATVAVARVTAAAAACGQQLFFMCVGAVPGSPGGAPPPPPKVSPSPPPRPPPPLLSPPSPPPRPPPPLLSPPPPPPPPQRQPPSRLPPPSPSSITGGTAATWNGHIWTFFPPRVAIADADAHCSSLAPAGSHRLGGLGELAALEEALVAGSVAGMFAALSNAMFSFGSYEGRPWNIWAAGGGGPKAGGCGCVRMDPMAIVITNATLRGSCQQKLMFICVGSQQAGSPLAPPPRQPPPPPPLPPPSPAPSPPPKRRKPPPPPAPPPPIPPRSPPPPRPPPPGTPTPVPPTPPPPRPPKHKRSPPPRPPLTIPPQPSPPSPQPRPPPPPSPSPRPPPRPPPPPPSPPPRPPPPPSPQPRPPPPIPWPSQQPLPPPPQLPSPPPRPQPPSPPRPPSPSPRPQPPSPPPNPRPPSPSPAPPLPPSPPPSPPLPPAPSPSPPTPPSEPPSPPSPPSPSPPPPLPPSPLPSPPAPPSPIPLPPPSPPSPPPPPLPPSPSPSPPLAPSPPQSCLHSNQGYACSMALGEGMRLHWSPATALAAAAGGTAASLTAPPAASACASLYAVPADVSSSSSDGSSSGGDGGVQGSFHFLLEAPGAGRLSLVFPSATAGGLSPGVTAAIQEDGSIAAAPYRVKLSPRPGDDVQTAYPAPAGWGLRLRPPGVSAPPPRPPPAQYNTALYGRGPWPLGPPLSYNWTAGQAALLLPPENITASSALRLAVCFTATAAPEGIQNLGTFLATLVPEPSSQLRRRRLHTAAATGAEAANADVGVVRQLVEESDIVQQPPPVDDGELPSAPPPPPPSLRPPPPPAPPGTVAVTGNAVAAQLGPGGRTLLLLRAATTSAGCEAACTRLGLQAGISNVTGYTLMGAEYDTAWSMLLQQAPPTSPDPLQSASPVGVWLGPAAATFAGRRSPPPPAAAPDASACLATSLRFADGSLRATACNSPGWCLCGRW</sequence>
<feature type="compositionally biased region" description="Pro residues" evidence="1">
    <location>
        <begin position="583"/>
        <end position="606"/>
    </location>
</feature>
<comment type="caution">
    <text evidence="2">The sequence shown here is derived from an EMBL/GenBank/DDBJ whole genome shotgun (WGS) entry which is preliminary data.</text>
</comment>
<feature type="region of interest" description="Disordered" evidence="1">
    <location>
        <begin position="387"/>
        <end position="453"/>
    </location>
</feature>
<feature type="region of interest" description="Disordered" evidence="1">
    <location>
        <begin position="578"/>
        <end position="862"/>
    </location>
</feature>
<feature type="compositionally biased region" description="Low complexity" evidence="1">
    <location>
        <begin position="132"/>
        <end position="142"/>
    </location>
</feature>
<dbReference type="InterPro" id="IPR051144">
    <property type="entry name" value="Formin_homology_domain"/>
</dbReference>
<dbReference type="PANTHER" id="PTHR45733">
    <property type="entry name" value="FORMIN-J"/>
    <property type="match status" value="1"/>
</dbReference>
<organism evidence="2 3">
    <name type="scientific">Astrephomene gubernaculifera</name>
    <dbReference type="NCBI Taxonomy" id="47775"/>
    <lineage>
        <taxon>Eukaryota</taxon>
        <taxon>Viridiplantae</taxon>
        <taxon>Chlorophyta</taxon>
        <taxon>core chlorophytes</taxon>
        <taxon>Chlorophyceae</taxon>
        <taxon>CS clade</taxon>
        <taxon>Chlamydomonadales</taxon>
        <taxon>Astrephomenaceae</taxon>
        <taxon>Astrephomene</taxon>
    </lineage>
</organism>
<evidence type="ECO:0000256" key="1">
    <source>
        <dbReference type="SAM" id="MobiDB-lite"/>
    </source>
</evidence>
<name>A0AAD3HLI0_9CHLO</name>
<feature type="compositionally biased region" description="Pro residues" evidence="1">
    <location>
        <begin position="613"/>
        <end position="649"/>
    </location>
</feature>
<feature type="region of interest" description="Disordered" evidence="1">
    <location>
        <begin position="1131"/>
        <end position="1163"/>
    </location>
</feature>
<evidence type="ECO:0008006" key="4">
    <source>
        <dbReference type="Google" id="ProtNLM"/>
    </source>
</evidence>
<keyword evidence="3" id="KW-1185">Reference proteome</keyword>
<dbReference type="PANTHER" id="PTHR45733:SF8">
    <property type="entry name" value="FORMIN-J"/>
    <property type="match status" value="1"/>
</dbReference>
<reference evidence="2 3" key="1">
    <citation type="journal article" date="2021" name="Sci. Rep.">
        <title>Genome sequencing of the multicellular alga Astrephomene provides insights into convergent evolution of germ-soma differentiation.</title>
        <authorList>
            <person name="Yamashita S."/>
            <person name="Yamamoto K."/>
            <person name="Matsuzaki R."/>
            <person name="Suzuki S."/>
            <person name="Yamaguchi H."/>
            <person name="Hirooka S."/>
            <person name="Minakuchi Y."/>
            <person name="Miyagishima S."/>
            <person name="Kawachi M."/>
            <person name="Toyoda A."/>
            <person name="Nozaki H."/>
        </authorList>
    </citation>
    <scope>NUCLEOTIDE SEQUENCE [LARGE SCALE GENOMIC DNA]</scope>
    <source>
        <strain evidence="2 3">NIES-4017</strain>
    </source>
</reference>
<feature type="compositionally biased region" description="Pro residues" evidence="1">
    <location>
        <begin position="389"/>
        <end position="446"/>
    </location>
</feature>
<gene>
    <name evidence="2" type="ORF">Agub_g6316</name>
</gene>